<dbReference type="GO" id="GO:0045892">
    <property type="term" value="P:negative regulation of DNA-templated transcription"/>
    <property type="evidence" value="ECO:0007669"/>
    <property type="project" value="UniProtKB-ARBA"/>
</dbReference>
<proteinExistence type="predicted"/>
<keyword evidence="6" id="KW-0597">Phosphoprotein</keyword>
<dbReference type="SUPFAM" id="SSF63748">
    <property type="entry name" value="Tudor/PWWP/MBT"/>
    <property type="match status" value="1"/>
</dbReference>
<keyword evidence="13" id="KW-0805">Transcription regulation</keyword>
<dbReference type="PROSITE" id="PS01360">
    <property type="entry name" value="ZF_MYND_1"/>
    <property type="match status" value="1"/>
</dbReference>
<keyword evidence="14" id="KW-0103">Bromodomain</keyword>
<dbReference type="GO" id="GO:0003924">
    <property type="term" value="F:GTPase activity"/>
    <property type="evidence" value="ECO:0007669"/>
    <property type="project" value="InterPro"/>
</dbReference>
<gene>
    <name evidence="26" type="ORF">PHAECO_LOCUS12997</name>
</gene>
<feature type="domain" description="MYND-type" evidence="23">
    <location>
        <begin position="1137"/>
        <end position="1172"/>
    </location>
</feature>
<keyword evidence="20" id="KW-0175">Coiled coil</keyword>
<dbReference type="Pfam" id="PF24324">
    <property type="entry name" value="MYND_ZMYND11_ZMYD8"/>
    <property type="match status" value="1"/>
</dbReference>
<reference evidence="26" key="1">
    <citation type="submission" date="2022-01" db="EMBL/GenBank/DDBJ databases">
        <authorList>
            <person name="King R."/>
        </authorList>
    </citation>
    <scope>NUCLEOTIDE SEQUENCE</scope>
</reference>
<dbReference type="Gene3D" id="3.30.40.10">
    <property type="entry name" value="Zinc/RING finger domain, C3HC4 (zinc finger)"/>
    <property type="match status" value="1"/>
</dbReference>
<dbReference type="SUPFAM" id="SSF57903">
    <property type="entry name" value="FYVE/PHD zinc finger"/>
    <property type="match status" value="1"/>
</dbReference>
<evidence type="ECO:0000259" key="23">
    <source>
        <dbReference type="PROSITE" id="PS50865"/>
    </source>
</evidence>
<evidence type="ECO:0000256" key="20">
    <source>
        <dbReference type="SAM" id="Coils"/>
    </source>
</evidence>
<keyword evidence="4" id="KW-0158">Chromosome</keyword>
<keyword evidence="9 19" id="KW-0863">Zinc-finger</keyword>
<evidence type="ECO:0000256" key="2">
    <source>
        <dbReference type="ARBA" id="ARBA00004286"/>
    </source>
</evidence>
<dbReference type="EMBL" id="OU896715">
    <property type="protein sequence ID" value="CAH1183099.1"/>
    <property type="molecule type" value="Genomic_DNA"/>
</dbReference>
<dbReference type="GO" id="GO:0003677">
    <property type="term" value="F:DNA binding"/>
    <property type="evidence" value="ECO:0007669"/>
    <property type="project" value="InterPro"/>
</dbReference>
<dbReference type="Pfam" id="PF01926">
    <property type="entry name" value="MMR_HSR1"/>
    <property type="match status" value="1"/>
</dbReference>
<dbReference type="OrthoDB" id="6272564at2759"/>
<evidence type="ECO:0000259" key="24">
    <source>
        <dbReference type="PROSITE" id="PS51721"/>
    </source>
</evidence>
<evidence type="ECO:0000256" key="16">
    <source>
        <dbReference type="ARBA" id="ARBA00023163"/>
    </source>
</evidence>
<evidence type="ECO:0000259" key="22">
    <source>
        <dbReference type="PROSITE" id="PS50812"/>
    </source>
</evidence>
<dbReference type="PROSITE" id="PS50812">
    <property type="entry name" value="PWWP"/>
    <property type="match status" value="1"/>
</dbReference>
<evidence type="ECO:0000256" key="15">
    <source>
        <dbReference type="ARBA" id="ARBA00023134"/>
    </source>
</evidence>
<evidence type="ECO:0000256" key="7">
    <source>
        <dbReference type="ARBA" id="ARBA00022723"/>
    </source>
</evidence>
<dbReference type="InterPro" id="IPR006073">
    <property type="entry name" value="GTP-bd"/>
</dbReference>
<evidence type="ECO:0000256" key="13">
    <source>
        <dbReference type="ARBA" id="ARBA00023015"/>
    </source>
</evidence>
<keyword evidence="27" id="KW-1185">Reference proteome</keyword>
<keyword evidence="5" id="KW-0963">Cytoplasm</keyword>
<dbReference type="AlphaFoldDB" id="A0A9P0DV03"/>
<dbReference type="GO" id="GO:0008270">
    <property type="term" value="F:zinc ion binding"/>
    <property type="evidence" value="ECO:0007669"/>
    <property type="project" value="UniProtKB-KW"/>
</dbReference>
<dbReference type="GO" id="GO:0000054">
    <property type="term" value="P:ribosomal subunit export from nucleus"/>
    <property type="evidence" value="ECO:0007669"/>
    <property type="project" value="TreeGrafter"/>
</dbReference>
<dbReference type="GO" id="GO:0005525">
    <property type="term" value="F:GTP binding"/>
    <property type="evidence" value="ECO:0007669"/>
    <property type="project" value="UniProtKB-KW"/>
</dbReference>
<dbReference type="SUPFAM" id="SSF47370">
    <property type="entry name" value="Bromodomain"/>
    <property type="match status" value="1"/>
</dbReference>
<dbReference type="Gene3D" id="1.20.920.10">
    <property type="entry name" value="Bromodomain-like"/>
    <property type="match status" value="1"/>
</dbReference>
<dbReference type="PANTHER" id="PTHR45709">
    <property type="entry name" value="LARGE SUBUNIT GTPASE 1 HOMOLOG-RELATED"/>
    <property type="match status" value="1"/>
</dbReference>
<feature type="region of interest" description="Disordered" evidence="21">
    <location>
        <begin position="630"/>
        <end position="658"/>
    </location>
</feature>
<evidence type="ECO:0000256" key="5">
    <source>
        <dbReference type="ARBA" id="ARBA00022490"/>
    </source>
</evidence>
<evidence type="ECO:0000256" key="9">
    <source>
        <dbReference type="ARBA" id="ARBA00022771"/>
    </source>
</evidence>
<dbReference type="InterPro" id="IPR013083">
    <property type="entry name" value="Znf_RING/FYVE/PHD"/>
</dbReference>
<dbReference type="SMART" id="SM00293">
    <property type="entry name" value="PWWP"/>
    <property type="match status" value="1"/>
</dbReference>
<keyword evidence="17" id="KW-0539">Nucleus</keyword>
<evidence type="ECO:0000256" key="14">
    <source>
        <dbReference type="ARBA" id="ARBA00023117"/>
    </source>
</evidence>
<dbReference type="InterPro" id="IPR011011">
    <property type="entry name" value="Znf_FYVE_PHD"/>
</dbReference>
<reference evidence="26" key="2">
    <citation type="submission" date="2022-10" db="EMBL/GenBank/DDBJ databases">
        <authorList>
            <consortium name="ENA_rothamsted_submissions"/>
            <consortium name="culmorum"/>
            <person name="King R."/>
        </authorList>
    </citation>
    <scope>NUCLEOTIDE SEQUENCE</scope>
</reference>
<dbReference type="Proteomes" id="UP001153737">
    <property type="component" value="Chromosome 9"/>
</dbReference>
<dbReference type="InterPro" id="IPR048589">
    <property type="entry name" value="SAMD1-like_WH"/>
</dbReference>
<feature type="domain" description="PWWP" evidence="22">
    <location>
        <begin position="822"/>
        <end position="860"/>
    </location>
</feature>
<dbReference type="InterPro" id="IPR002893">
    <property type="entry name" value="Znf_MYND"/>
</dbReference>
<dbReference type="PROSITE" id="PS50865">
    <property type="entry name" value="ZF_MYND_2"/>
    <property type="match status" value="1"/>
</dbReference>
<dbReference type="GO" id="GO:0005634">
    <property type="term" value="C:nucleus"/>
    <property type="evidence" value="ECO:0007669"/>
    <property type="project" value="UniProtKB-SubCell"/>
</dbReference>
<evidence type="ECO:0000256" key="8">
    <source>
        <dbReference type="ARBA" id="ARBA00022741"/>
    </source>
</evidence>
<dbReference type="InterPro" id="IPR057053">
    <property type="entry name" value="MYND_ZMYND11_ZMYD8"/>
</dbReference>
<dbReference type="InterPro" id="IPR043358">
    <property type="entry name" value="GNL1-like"/>
</dbReference>
<dbReference type="GO" id="GO:0140006">
    <property type="term" value="F:histone H3 reader activity"/>
    <property type="evidence" value="ECO:0007669"/>
    <property type="project" value="UniProtKB-ARBA"/>
</dbReference>
<dbReference type="PROSITE" id="PS51721">
    <property type="entry name" value="G_CP"/>
    <property type="match status" value="1"/>
</dbReference>
<dbReference type="InterPro" id="IPR036427">
    <property type="entry name" value="Bromodomain-like_sf"/>
</dbReference>
<dbReference type="CDD" id="cd20159">
    <property type="entry name" value="PWWP_BS69"/>
    <property type="match status" value="1"/>
</dbReference>
<dbReference type="CDD" id="cd01857">
    <property type="entry name" value="HSR1_MMR1"/>
    <property type="match status" value="1"/>
</dbReference>
<feature type="region of interest" description="Disordered" evidence="21">
    <location>
        <begin position="911"/>
        <end position="1017"/>
    </location>
</feature>
<dbReference type="Gene3D" id="2.30.30.140">
    <property type="match status" value="1"/>
</dbReference>
<keyword evidence="7" id="KW-0479">Metal-binding</keyword>
<sequence length="1188" mass="135828">MGKKDKSGGHGNSIGRSLIKDRFGSTKGKKMVANNSMLHTTEIQDGYDWGRLNLQSVTEESSFQEFLSTAELAGTDFQAEKLNIKFVNPRSNVGLLTADELKSAKDAHNKYRTALKIPRRPDWDASTTAEQLDQNEREHFLEWRRSLAQLQEDQGILLTPYEKNLEFWRQLWRVVERSDVVTQIVDARNPLLFRCEDLEKYVKEISPDKMNMVLINKADFMTEAQRQAWADYFTSISVRVVFFSAHLAAMEPVVEENEEAEEEAVASQEEADETVDLDSVKENVTQLETAVEKNAKTLSTIMDKIEEIIGKTSLAGKCVGPGENSCHLYDKEELIELLRTIHEGPKVTKGLTTIGLVGYPNVGKSSTINALLSAKKVSVSATPGKTKHFQTLYLDKDILLCDCPGLVMPSFVFSKSEMILNGILPIDQMRDHVPPTNLLTSLIPRYVIEEKYGIMLPKPMEGEDPDRDPTAEELLNAYAYMPIRRHTDPIHVKRIWNAIRASTHARVAADVPRITKHLQNVGDYTADQVELHIKQALNDKLIIPNRKSESGNQTYRVVAQDLPVLDGKDWYCFECHLAGDVTPCSQCHRVFHQGCLRGARNKFDVQKQTNNYSELKDNTPQVATPQVESVTVIDDDEDVSNRNGDRSEKEADKSKEPVDKRTLEYDDGLCSICNIYRIDNSCEMDKAEINYLLKFVLQRIRAWLPNTITHTLAVETGPEWLNDTELAWRANQLFFEQLDMSVIEIKLKTVTYVMFSEFLADVYNVHHNVAVFHGKSQEYGAAELMLRDTLHDMTELKNCVDCYRHSNEKINSKWFCLPCRVPHELVWAKQKGYPYWPAKVIKETDTHYDVRFFGGKYERSLLLKNFVKPIGISKESLQIKPTAWFNRSYDELKYHQKLLRDPVEAEKLKAEIKNKKKSSPKPKSSSLNNSNSKKTPKNKARKSNSTPKSTPRSTPRSSSISLKESESFSEDSPTASTSSLKRKAADPITSADEATDQKHRPMEIEPNSTISGNNVIDISDEDEDDQEYSFRENLSAENFSLDEPYEQVTSSTENFGKMLSPRSESSMQPLDQPYSDSVEKMRRKLECLPNKKEIIKCAMDCMQIEIDRITNDHNEHLKRLFESHNQQISETKKKQWCYNCEQEAIYHCCWNSAYCSQTCQQHHWQAEHKIVCRRKRPISLPSELEVLP</sequence>
<dbReference type="InterPro" id="IPR030378">
    <property type="entry name" value="G_CP_dom"/>
</dbReference>
<evidence type="ECO:0000256" key="12">
    <source>
        <dbReference type="ARBA" id="ARBA00022853"/>
    </source>
</evidence>
<name>A0A9P0DV03_PHACE</name>
<dbReference type="Pfam" id="PF00855">
    <property type="entry name" value="PWWP"/>
    <property type="match status" value="1"/>
</dbReference>
<dbReference type="PROSITE" id="PS52014">
    <property type="entry name" value="SAMD1_WH"/>
    <property type="match status" value="1"/>
</dbReference>
<keyword evidence="12" id="KW-0156">Chromatin regulator</keyword>
<accession>A0A9P0DV03</accession>
<dbReference type="FunFam" id="6.10.140.2220:FF:000002">
    <property type="entry name" value="Protein kinase C-binding protein 1 isoform C"/>
    <property type="match status" value="1"/>
</dbReference>
<evidence type="ECO:0000313" key="27">
    <source>
        <dbReference type="Proteomes" id="UP001153737"/>
    </source>
</evidence>
<evidence type="ECO:0000256" key="17">
    <source>
        <dbReference type="ARBA" id="ARBA00023242"/>
    </source>
</evidence>
<dbReference type="GO" id="GO:0005694">
    <property type="term" value="C:chromosome"/>
    <property type="evidence" value="ECO:0007669"/>
    <property type="project" value="UniProtKB-SubCell"/>
</dbReference>
<dbReference type="GO" id="GO:0005829">
    <property type="term" value="C:cytosol"/>
    <property type="evidence" value="ECO:0007669"/>
    <property type="project" value="TreeGrafter"/>
</dbReference>
<dbReference type="Gene3D" id="3.40.50.300">
    <property type="entry name" value="P-loop containing nucleotide triphosphate hydrolases"/>
    <property type="match status" value="1"/>
</dbReference>
<evidence type="ECO:0000256" key="18">
    <source>
        <dbReference type="ARBA" id="ARBA00040145"/>
    </source>
</evidence>
<keyword evidence="16" id="KW-0804">Transcription</keyword>
<evidence type="ECO:0000313" key="26">
    <source>
        <dbReference type="EMBL" id="CAH1183099.1"/>
    </source>
</evidence>
<feature type="region of interest" description="Disordered" evidence="21">
    <location>
        <begin position="1"/>
        <end position="20"/>
    </location>
</feature>
<evidence type="ECO:0000256" key="3">
    <source>
        <dbReference type="ARBA" id="ARBA00004496"/>
    </source>
</evidence>
<keyword evidence="11" id="KW-0862">Zinc</keyword>
<keyword evidence="15" id="KW-0342">GTP-binding</keyword>
<keyword evidence="8" id="KW-0547">Nucleotide-binding</keyword>
<dbReference type="SUPFAM" id="SSF52540">
    <property type="entry name" value="P-loop containing nucleoside triphosphate hydrolases"/>
    <property type="match status" value="1"/>
</dbReference>
<evidence type="ECO:0000256" key="4">
    <source>
        <dbReference type="ARBA" id="ARBA00022454"/>
    </source>
</evidence>
<evidence type="ECO:0000256" key="6">
    <source>
        <dbReference type="ARBA" id="ARBA00022553"/>
    </source>
</evidence>
<dbReference type="InterPro" id="IPR000313">
    <property type="entry name" value="PWWP_dom"/>
</dbReference>
<dbReference type="PANTHER" id="PTHR45709:SF2">
    <property type="entry name" value="LARGE SUBUNIT GTPASE 1 HOMOLOG"/>
    <property type="match status" value="1"/>
</dbReference>
<feature type="region of interest" description="Disordered" evidence="21">
    <location>
        <begin position="1034"/>
        <end position="1073"/>
    </location>
</feature>
<evidence type="ECO:0000256" key="1">
    <source>
        <dbReference type="ARBA" id="ARBA00004123"/>
    </source>
</evidence>
<keyword evidence="10" id="KW-0378">Hydrolase</keyword>
<evidence type="ECO:0000256" key="11">
    <source>
        <dbReference type="ARBA" id="ARBA00022833"/>
    </source>
</evidence>
<evidence type="ECO:0000256" key="21">
    <source>
        <dbReference type="SAM" id="MobiDB-lite"/>
    </source>
</evidence>
<evidence type="ECO:0000259" key="25">
    <source>
        <dbReference type="PROSITE" id="PS52014"/>
    </source>
</evidence>
<feature type="compositionally biased region" description="Low complexity" evidence="21">
    <location>
        <begin position="943"/>
        <end position="962"/>
    </location>
</feature>
<dbReference type="SUPFAM" id="SSF144232">
    <property type="entry name" value="HIT/MYND zinc finger-like"/>
    <property type="match status" value="1"/>
</dbReference>
<feature type="domain" description="SAMD1-like winged helix (WH)" evidence="25">
    <location>
        <begin position="483"/>
        <end position="561"/>
    </location>
</feature>
<dbReference type="InterPro" id="IPR047268">
    <property type="entry name" value="PWWP_BS69"/>
</dbReference>
<comment type="subcellular location">
    <subcellularLocation>
        <location evidence="2">Chromosome</location>
    </subcellularLocation>
    <subcellularLocation>
        <location evidence="3">Cytoplasm</location>
    </subcellularLocation>
    <subcellularLocation>
        <location evidence="1">Nucleus</location>
    </subcellularLocation>
</comment>
<protein>
    <recommendedName>
        <fullName evidence="18">Large subunit GTPase 1 homolog</fullName>
    </recommendedName>
</protein>
<organism evidence="26 27">
    <name type="scientific">Phaedon cochleariae</name>
    <name type="common">Mustard beetle</name>
    <dbReference type="NCBI Taxonomy" id="80249"/>
    <lineage>
        <taxon>Eukaryota</taxon>
        <taxon>Metazoa</taxon>
        <taxon>Ecdysozoa</taxon>
        <taxon>Arthropoda</taxon>
        <taxon>Hexapoda</taxon>
        <taxon>Insecta</taxon>
        <taxon>Pterygota</taxon>
        <taxon>Neoptera</taxon>
        <taxon>Endopterygota</taxon>
        <taxon>Coleoptera</taxon>
        <taxon>Polyphaga</taxon>
        <taxon>Cucujiformia</taxon>
        <taxon>Chrysomeloidea</taxon>
        <taxon>Chrysomelidae</taxon>
        <taxon>Chrysomelinae</taxon>
        <taxon>Chrysomelini</taxon>
        <taxon>Phaedon</taxon>
    </lineage>
</organism>
<feature type="compositionally biased region" description="Basic and acidic residues" evidence="21">
    <location>
        <begin position="639"/>
        <end position="658"/>
    </location>
</feature>
<feature type="coiled-coil region" evidence="20">
    <location>
        <begin position="250"/>
        <end position="277"/>
    </location>
</feature>
<evidence type="ECO:0000256" key="19">
    <source>
        <dbReference type="PROSITE-ProRule" id="PRU00134"/>
    </source>
</evidence>
<dbReference type="InterPro" id="IPR027417">
    <property type="entry name" value="P-loop_NTPase"/>
</dbReference>
<feature type="compositionally biased region" description="Low complexity" evidence="21">
    <location>
        <begin position="921"/>
        <end position="933"/>
    </location>
</feature>
<feature type="domain" description="CP-type G" evidence="24">
    <location>
        <begin position="168"/>
        <end position="409"/>
    </location>
</feature>
<evidence type="ECO:0000256" key="10">
    <source>
        <dbReference type="ARBA" id="ARBA00022801"/>
    </source>
</evidence>